<dbReference type="Proteomes" id="UP000278775">
    <property type="component" value="Unassembled WGS sequence"/>
</dbReference>
<comment type="caution">
    <text evidence="1">The sequence shown here is derived from an EMBL/GenBank/DDBJ whole genome shotgun (WGS) entry which is preliminary data.</text>
</comment>
<organism evidence="1 2">
    <name type="scientific">Chryseobacterium nematophagum</name>
    <dbReference type="NCBI Taxonomy" id="2305228"/>
    <lineage>
        <taxon>Bacteria</taxon>
        <taxon>Pseudomonadati</taxon>
        <taxon>Bacteroidota</taxon>
        <taxon>Flavobacteriia</taxon>
        <taxon>Flavobacteriales</taxon>
        <taxon>Weeksellaceae</taxon>
        <taxon>Chryseobacterium group</taxon>
        <taxon>Chryseobacterium</taxon>
    </lineage>
</organism>
<protein>
    <recommendedName>
        <fullName evidence="3">Plasmid mobilization relaxosome protein MobC</fullName>
    </recommendedName>
</protein>
<evidence type="ECO:0000313" key="2">
    <source>
        <dbReference type="Proteomes" id="UP000278775"/>
    </source>
</evidence>
<proteinExistence type="predicted"/>
<dbReference type="AlphaFoldDB" id="A0A3M7TEA3"/>
<dbReference type="OrthoDB" id="1150417at2"/>
<gene>
    <name evidence="1" type="ORF">D1631_05325</name>
</gene>
<reference evidence="1 2" key="1">
    <citation type="submission" date="2018-08" db="EMBL/GenBank/DDBJ databases">
        <title>Chryseobacterium nematophagum: a novel matrix digesting pathogen of nematodes.</title>
        <authorList>
            <person name="Page A."/>
            <person name="Roberts M."/>
            <person name="Felix M.-A."/>
            <person name="Weir W."/>
        </authorList>
    </citation>
    <scope>NUCLEOTIDE SEQUENCE [LARGE SCALE GENOMIC DNA]</scope>
    <source>
        <strain evidence="1 2">JUb129</strain>
    </source>
</reference>
<sequence length="117" mass="14184">MENKSEMIKLRIEKDKKKTWKRICLKKQISLTRLIIDSVEDRLLENERRQVLTFIEKQDNVFAKIENNINQVARITNSQKFISEKELRYFSEKLTEIEKLKKEQNMLFTKIYSMLAK</sequence>
<evidence type="ECO:0000313" key="1">
    <source>
        <dbReference type="EMBL" id="RNA61394.1"/>
    </source>
</evidence>
<evidence type="ECO:0008006" key="3">
    <source>
        <dbReference type="Google" id="ProtNLM"/>
    </source>
</evidence>
<name>A0A3M7TEA3_9FLAO</name>
<accession>A0A3M7TEA3</accession>
<dbReference type="EMBL" id="QWIU01000002">
    <property type="protein sequence ID" value="RNA61394.1"/>
    <property type="molecule type" value="Genomic_DNA"/>
</dbReference>